<keyword evidence="1" id="KW-0805">Transcription regulation</keyword>
<keyword evidence="2" id="KW-0238">DNA-binding</keyword>
<dbReference type="InterPro" id="IPR010982">
    <property type="entry name" value="Lambda_DNA-bd_dom_sf"/>
</dbReference>
<dbReference type="Gene3D" id="3.40.50.2300">
    <property type="match status" value="2"/>
</dbReference>
<dbReference type="RefSeq" id="WP_065108237.1">
    <property type="nucleotide sequence ID" value="NZ_CP020472.1"/>
</dbReference>
<organism evidence="5 6">
    <name type="scientific">Shewanella japonica</name>
    <dbReference type="NCBI Taxonomy" id="93973"/>
    <lineage>
        <taxon>Bacteria</taxon>
        <taxon>Pseudomonadati</taxon>
        <taxon>Pseudomonadota</taxon>
        <taxon>Gammaproteobacteria</taxon>
        <taxon>Alteromonadales</taxon>
        <taxon>Shewanellaceae</taxon>
        <taxon>Shewanella</taxon>
    </lineage>
</organism>
<dbReference type="Pfam" id="PF13377">
    <property type="entry name" value="Peripla_BP_3"/>
    <property type="match status" value="1"/>
</dbReference>
<feature type="domain" description="HTH lacI-type" evidence="4">
    <location>
        <begin position="13"/>
        <end position="67"/>
    </location>
</feature>
<dbReference type="InterPro" id="IPR046335">
    <property type="entry name" value="LacI/GalR-like_sensor"/>
</dbReference>
<evidence type="ECO:0000256" key="1">
    <source>
        <dbReference type="ARBA" id="ARBA00023015"/>
    </source>
</evidence>
<name>A0ABN4YG28_9GAMM</name>
<dbReference type="Proteomes" id="UP000191820">
    <property type="component" value="Chromosome"/>
</dbReference>
<keyword evidence="6" id="KW-1185">Reference proteome</keyword>
<dbReference type="CDD" id="cd01392">
    <property type="entry name" value="HTH_LacI"/>
    <property type="match status" value="1"/>
</dbReference>
<dbReference type="CDD" id="cd01545">
    <property type="entry name" value="PBP1_SalR"/>
    <property type="match status" value="1"/>
</dbReference>
<protein>
    <recommendedName>
        <fullName evidence="4">HTH lacI-type domain-containing protein</fullName>
    </recommendedName>
</protein>
<reference evidence="5 6" key="1">
    <citation type="submission" date="2017-03" db="EMBL/GenBank/DDBJ databases">
        <title>Genome sequencing of Shewanella japonica KCTC 22435.</title>
        <authorList>
            <person name="Kim K.M."/>
        </authorList>
    </citation>
    <scope>NUCLEOTIDE SEQUENCE [LARGE SCALE GENOMIC DNA]</scope>
    <source>
        <strain evidence="5 6">KCTC 22435</strain>
    </source>
</reference>
<evidence type="ECO:0000256" key="2">
    <source>
        <dbReference type="ARBA" id="ARBA00023125"/>
    </source>
</evidence>
<dbReference type="PRINTS" id="PR00036">
    <property type="entry name" value="HTHLACI"/>
</dbReference>
<evidence type="ECO:0000313" key="6">
    <source>
        <dbReference type="Proteomes" id="UP000191820"/>
    </source>
</evidence>
<dbReference type="SUPFAM" id="SSF47413">
    <property type="entry name" value="lambda repressor-like DNA-binding domains"/>
    <property type="match status" value="1"/>
</dbReference>
<dbReference type="SUPFAM" id="SSF53822">
    <property type="entry name" value="Periplasmic binding protein-like I"/>
    <property type="match status" value="1"/>
</dbReference>
<gene>
    <name evidence="5" type="ORF">SJ2017_1813</name>
</gene>
<dbReference type="PANTHER" id="PTHR30146:SF153">
    <property type="entry name" value="LACTOSE OPERON REPRESSOR"/>
    <property type="match status" value="1"/>
</dbReference>
<keyword evidence="3" id="KW-0804">Transcription</keyword>
<sequence>MSPISKSNSKTKSTIQDVAELAGVSKMTVSRVLNNDEKVSDKTRLKVKEAANKLHYRPNISARRLASAKSYFIGLLYENPSQGGYVSQFMMSALKSCRQRGYHLVVDECEGTQVEKLTITRDLVEETRVDGVILLPPFCNNIEILNELKALNVPYIRVSPDVELTQSPFVCMDDYQAAFEMTNLLIEQGHRDIAFIIGHPDVGASRLRYQGFLDAMRSNKLTIPPEYIEQGLFSYKSGLSAAKALLTCNNMPTAIFASNDDMAAAVISVANSLGIQVPQQLSVVGYDDTPIATTIWPNITTVKQPIEAMAEAAIAMLTTGKFDQGLSDKLSDLRHVLDFELKQRDSTSRVKS</sequence>
<dbReference type="EMBL" id="CP020472">
    <property type="protein sequence ID" value="ARD22121.1"/>
    <property type="molecule type" value="Genomic_DNA"/>
</dbReference>
<dbReference type="SMART" id="SM00354">
    <property type="entry name" value="HTH_LACI"/>
    <property type="match status" value="1"/>
</dbReference>
<dbReference type="PROSITE" id="PS50932">
    <property type="entry name" value="HTH_LACI_2"/>
    <property type="match status" value="1"/>
</dbReference>
<dbReference type="InterPro" id="IPR028082">
    <property type="entry name" value="Peripla_BP_I"/>
</dbReference>
<dbReference type="PROSITE" id="PS00356">
    <property type="entry name" value="HTH_LACI_1"/>
    <property type="match status" value="1"/>
</dbReference>
<proteinExistence type="predicted"/>
<dbReference type="Gene3D" id="1.10.260.40">
    <property type="entry name" value="lambda repressor-like DNA-binding domains"/>
    <property type="match status" value="1"/>
</dbReference>
<evidence type="ECO:0000313" key="5">
    <source>
        <dbReference type="EMBL" id="ARD22121.1"/>
    </source>
</evidence>
<evidence type="ECO:0000259" key="4">
    <source>
        <dbReference type="PROSITE" id="PS50932"/>
    </source>
</evidence>
<accession>A0ABN4YG28</accession>
<evidence type="ECO:0000256" key="3">
    <source>
        <dbReference type="ARBA" id="ARBA00023163"/>
    </source>
</evidence>
<dbReference type="InterPro" id="IPR000843">
    <property type="entry name" value="HTH_LacI"/>
</dbReference>
<dbReference type="PANTHER" id="PTHR30146">
    <property type="entry name" value="LACI-RELATED TRANSCRIPTIONAL REPRESSOR"/>
    <property type="match status" value="1"/>
</dbReference>
<dbReference type="Pfam" id="PF00356">
    <property type="entry name" value="LacI"/>
    <property type="match status" value="1"/>
</dbReference>